<evidence type="ECO:0000256" key="5">
    <source>
        <dbReference type="ARBA" id="ARBA00022792"/>
    </source>
</evidence>
<evidence type="ECO:0000256" key="3">
    <source>
        <dbReference type="ARBA" id="ARBA00022448"/>
    </source>
</evidence>
<sequence>MIASTTVRQLLLKGKAAILDPKMGWKTTHFWGPMANWGIVAAGVLDMTTQGPDMISIPMTGTLCVYSLLFMRFAYMVQPRNYLLLSCHIFNEGVQLIQLGRALKYQSQHKLVADQRRQQITAMKSTTTSIIAKEASPNSSITTPSMTSSSSSKSMFAVSAAGVAAAKAASDIASKAATTTTAASSTTAAAAETVVKSAAASTPAAKTAQAATKAAIEGSFHPVLKLRSKICALPMPELLRKFFMHPAGPFTIFFWAPAIKWGISAANLVDYKRPVEKVSIPQQLALFATGVIWARWSFVITPINYNLATVNVCLASTAFYHLIRKLVYDPFPTTNDDDVKKTTVTTTSL</sequence>
<evidence type="ECO:0000313" key="11">
    <source>
        <dbReference type="Proteomes" id="UP000007800"/>
    </source>
</evidence>
<evidence type="ECO:0000256" key="7">
    <source>
        <dbReference type="ARBA" id="ARBA00023128"/>
    </source>
</evidence>
<keyword evidence="6 9" id="KW-1133">Transmembrane helix</keyword>
<dbReference type="GO" id="GO:0006850">
    <property type="term" value="P:pyruvate import into mitochondria"/>
    <property type="evidence" value="ECO:0007669"/>
    <property type="project" value="InterPro"/>
</dbReference>
<evidence type="ECO:0000313" key="10">
    <source>
        <dbReference type="EMBL" id="EER19831.1"/>
    </source>
</evidence>
<dbReference type="EMBL" id="GG670888">
    <property type="protein sequence ID" value="EER19831.1"/>
    <property type="molecule type" value="Genomic_DNA"/>
</dbReference>
<comment type="subcellular location">
    <subcellularLocation>
        <location evidence="1 9">Mitochondrion inner membrane</location>
        <topology evidence="1 9">Multi-pass membrane protein</topology>
    </subcellularLocation>
</comment>
<keyword evidence="5 9" id="KW-0999">Mitochondrion inner membrane</keyword>
<dbReference type="GeneID" id="9058343"/>
<keyword evidence="3 9" id="KW-0813">Transport</keyword>
<dbReference type="RefSeq" id="XP_002788035.1">
    <property type="nucleotide sequence ID" value="XM_002787989.1"/>
</dbReference>
<organism evidence="11">
    <name type="scientific">Perkinsus marinus (strain ATCC 50983 / TXsc)</name>
    <dbReference type="NCBI Taxonomy" id="423536"/>
    <lineage>
        <taxon>Eukaryota</taxon>
        <taxon>Sar</taxon>
        <taxon>Alveolata</taxon>
        <taxon>Perkinsozoa</taxon>
        <taxon>Perkinsea</taxon>
        <taxon>Perkinsida</taxon>
        <taxon>Perkinsidae</taxon>
        <taxon>Perkinsus</taxon>
    </lineage>
</organism>
<proteinExistence type="inferred from homology"/>
<protein>
    <recommendedName>
        <fullName evidence="9">Mitochondrial pyruvate carrier</fullName>
    </recommendedName>
</protein>
<keyword evidence="8 9" id="KW-0472">Membrane</keyword>
<dbReference type="OMA" id="CHFFNEG"/>
<dbReference type="AlphaFoldDB" id="C5K6B1"/>
<dbReference type="Proteomes" id="UP000007800">
    <property type="component" value="Unassembled WGS sequence"/>
</dbReference>
<evidence type="ECO:0000256" key="1">
    <source>
        <dbReference type="ARBA" id="ARBA00004448"/>
    </source>
</evidence>
<accession>C5K6B1</accession>
<dbReference type="InParanoid" id="C5K6B1"/>
<keyword evidence="7 9" id="KW-0496">Mitochondrion</keyword>
<reference evidence="10 11" key="1">
    <citation type="submission" date="2008-07" db="EMBL/GenBank/DDBJ databases">
        <authorList>
            <person name="El-Sayed N."/>
            <person name="Caler E."/>
            <person name="Inman J."/>
            <person name="Amedeo P."/>
            <person name="Hass B."/>
            <person name="Wortman J."/>
        </authorList>
    </citation>
    <scope>NUCLEOTIDE SEQUENCE [LARGE SCALE GENOMIC DNA]</scope>
    <source>
        <strain evidence="11">ATCC 50983 / TXsc</strain>
    </source>
</reference>
<comment type="caution">
    <text evidence="9">Lacks conserved residue(s) required for the propagation of feature annotation.</text>
</comment>
<keyword evidence="4 9" id="KW-0812">Transmembrane</keyword>
<dbReference type="TCDB" id="2.A.105.1.9">
    <property type="family name" value="the mitochondrial pyruvate carrier (mpc) family"/>
</dbReference>
<evidence type="ECO:0000256" key="8">
    <source>
        <dbReference type="ARBA" id="ARBA00023136"/>
    </source>
</evidence>
<dbReference type="InterPro" id="IPR005336">
    <property type="entry name" value="MPC"/>
</dbReference>
<name>C5K6B1_PERM5</name>
<evidence type="ECO:0000256" key="6">
    <source>
        <dbReference type="ARBA" id="ARBA00022989"/>
    </source>
</evidence>
<keyword evidence="11" id="KW-1185">Reference proteome</keyword>
<evidence type="ECO:0000256" key="2">
    <source>
        <dbReference type="ARBA" id="ARBA00006416"/>
    </source>
</evidence>
<dbReference type="Pfam" id="PF03650">
    <property type="entry name" value="MPC"/>
    <property type="match status" value="2"/>
</dbReference>
<evidence type="ECO:0000256" key="4">
    <source>
        <dbReference type="ARBA" id="ARBA00022692"/>
    </source>
</evidence>
<comment type="similarity">
    <text evidence="2 9">Belongs to the mitochondrial pyruvate carrier (MPC) (TC 2.A.105) family.</text>
</comment>
<evidence type="ECO:0000256" key="9">
    <source>
        <dbReference type="RuleBase" id="RU363100"/>
    </source>
</evidence>
<dbReference type="GO" id="GO:0005743">
    <property type="term" value="C:mitochondrial inner membrane"/>
    <property type="evidence" value="ECO:0007669"/>
    <property type="project" value="UniProtKB-SubCell"/>
</dbReference>
<dbReference type="PANTHER" id="PTHR14154">
    <property type="entry name" value="UPF0041 BRAIN PROTEIN 44-RELATED"/>
    <property type="match status" value="1"/>
</dbReference>
<feature type="transmembrane region" description="Helical" evidence="9">
    <location>
        <begin position="55"/>
        <end position="75"/>
    </location>
</feature>
<gene>
    <name evidence="10" type="ORF">Pmar_PMAR006723</name>
</gene>
<comment type="function">
    <text evidence="9">Mediates the uptake of pyruvate into mitochondria.</text>
</comment>
<dbReference type="OrthoDB" id="869189at2759"/>